<proteinExistence type="predicted"/>
<dbReference type="GO" id="GO:0005524">
    <property type="term" value="F:ATP binding"/>
    <property type="evidence" value="ECO:0007669"/>
    <property type="project" value="UniProtKB-UniRule"/>
</dbReference>
<dbReference type="PROSITE" id="PS00109">
    <property type="entry name" value="PROTEIN_KINASE_TYR"/>
    <property type="match status" value="1"/>
</dbReference>
<feature type="domain" description="Protein kinase" evidence="5">
    <location>
        <begin position="57"/>
        <end position="318"/>
    </location>
</feature>
<dbReference type="WBParaSite" id="Pan_g22684.t1">
    <property type="protein sequence ID" value="Pan_g22684.t1"/>
    <property type="gene ID" value="Pan_g22684"/>
</dbReference>
<evidence type="ECO:0000313" key="7">
    <source>
        <dbReference type="WBParaSite" id="Pan_g22684.t1"/>
    </source>
</evidence>
<dbReference type="InterPro" id="IPR020635">
    <property type="entry name" value="Tyr_kinase_cat_dom"/>
</dbReference>
<evidence type="ECO:0000256" key="1">
    <source>
        <dbReference type="ARBA" id="ARBA00022741"/>
    </source>
</evidence>
<dbReference type="InterPro" id="IPR011009">
    <property type="entry name" value="Kinase-like_dom_sf"/>
</dbReference>
<dbReference type="SUPFAM" id="SSF56112">
    <property type="entry name" value="Protein kinase-like (PK-like)"/>
    <property type="match status" value="1"/>
</dbReference>
<sequence>MQNKKNKFRIEKLCFPTVQQLIQHHINARTPVSTMFPDALLVQGVFRQPWEVSHDDLQTVHKIGEGTFGEVYFGYMRIAGKKKRQCVIKIAKHQGNANKNVREIMKEARIMRNFDHPNVVRMFGVAIEKEPMALIMEFVDGGSLEKYLRTANGPISQQEKDRMCCDAAWGLEYLHESHFLHRDIAARNCLYSKLKVLKIADFGLSRMGDAYQLKGPTKLPLKWLAPETIDTGVHTQKSDVYSFGILIWEIYTQGGTPFKHYAQSHIPNLVMQGVRPEFPDNTPLEVKQIVMRYCWPTNPKERLTMQEIAFELEHYSKISPPYCQYRLRDAVDDDLNNPPSDKVSKEGPSKEQIQTAAVADGKPVNAPTVVGQASKKVKNKQIKSNDNSSDNSGKKPNRQKGSLGHRRKETDDDSSRKNMRKNKPAATTTTAGIPEACGSMRGELGDPGSQRRVDKEKVRRRTVARSNFQHG</sequence>
<dbReference type="AlphaFoldDB" id="A0A7E4VMA9"/>
<reference evidence="7" key="2">
    <citation type="submission" date="2020-10" db="UniProtKB">
        <authorList>
            <consortium name="WormBaseParasite"/>
        </authorList>
    </citation>
    <scope>IDENTIFICATION</scope>
</reference>
<dbReference type="CDD" id="cd00192">
    <property type="entry name" value="PTKc"/>
    <property type="match status" value="1"/>
</dbReference>
<dbReference type="InterPro" id="IPR000719">
    <property type="entry name" value="Prot_kinase_dom"/>
</dbReference>
<feature type="compositionally biased region" description="Low complexity" evidence="4">
    <location>
        <begin position="382"/>
        <end position="391"/>
    </location>
</feature>
<dbReference type="InterPro" id="IPR050198">
    <property type="entry name" value="Non-receptor_tyrosine_kinases"/>
</dbReference>
<evidence type="ECO:0000256" key="4">
    <source>
        <dbReference type="SAM" id="MobiDB-lite"/>
    </source>
</evidence>
<evidence type="ECO:0000313" key="6">
    <source>
        <dbReference type="Proteomes" id="UP000492821"/>
    </source>
</evidence>
<reference evidence="6" key="1">
    <citation type="journal article" date="2013" name="Genetics">
        <title>The draft genome and transcriptome of Panagrellus redivivus are shaped by the harsh demands of a free-living lifestyle.</title>
        <authorList>
            <person name="Srinivasan J."/>
            <person name="Dillman A.R."/>
            <person name="Macchietto M.G."/>
            <person name="Heikkinen L."/>
            <person name="Lakso M."/>
            <person name="Fracchia K.M."/>
            <person name="Antoshechkin I."/>
            <person name="Mortazavi A."/>
            <person name="Wong G."/>
            <person name="Sternberg P.W."/>
        </authorList>
    </citation>
    <scope>NUCLEOTIDE SEQUENCE [LARGE SCALE GENOMIC DNA]</scope>
    <source>
        <strain evidence="6">MT8872</strain>
    </source>
</reference>
<evidence type="ECO:0000256" key="3">
    <source>
        <dbReference type="PROSITE-ProRule" id="PRU10141"/>
    </source>
</evidence>
<keyword evidence="6" id="KW-1185">Reference proteome</keyword>
<dbReference type="PRINTS" id="PR00109">
    <property type="entry name" value="TYRKINASE"/>
</dbReference>
<organism evidence="6 7">
    <name type="scientific">Panagrellus redivivus</name>
    <name type="common">Microworm</name>
    <dbReference type="NCBI Taxonomy" id="6233"/>
    <lineage>
        <taxon>Eukaryota</taxon>
        <taxon>Metazoa</taxon>
        <taxon>Ecdysozoa</taxon>
        <taxon>Nematoda</taxon>
        <taxon>Chromadorea</taxon>
        <taxon>Rhabditida</taxon>
        <taxon>Tylenchina</taxon>
        <taxon>Panagrolaimomorpha</taxon>
        <taxon>Panagrolaimoidea</taxon>
        <taxon>Panagrolaimidae</taxon>
        <taxon>Panagrellus</taxon>
    </lineage>
</organism>
<protein>
    <submittedName>
        <fullName evidence="7">Protein kinase domain-containing protein</fullName>
    </submittedName>
</protein>
<feature type="region of interest" description="Disordered" evidence="4">
    <location>
        <begin position="331"/>
        <end position="471"/>
    </location>
</feature>
<dbReference type="InterPro" id="IPR008266">
    <property type="entry name" value="Tyr_kinase_AS"/>
</dbReference>
<dbReference type="Gene3D" id="1.10.510.10">
    <property type="entry name" value="Transferase(Phosphotransferase) domain 1"/>
    <property type="match status" value="1"/>
</dbReference>
<dbReference type="SMART" id="SM00219">
    <property type="entry name" value="TyrKc"/>
    <property type="match status" value="1"/>
</dbReference>
<name>A0A7E4VMA9_PANRE</name>
<evidence type="ECO:0000259" key="5">
    <source>
        <dbReference type="PROSITE" id="PS50011"/>
    </source>
</evidence>
<dbReference type="PANTHER" id="PTHR24418">
    <property type="entry name" value="TYROSINE-PROTEIN KINASE"/>
    <property type="match status" value="1"/>
</dbReference>
<feature type="binding site" evidence="3">
    <location>
        <position position="89"/>
    </location>
    <ligand>
        <name>ATP</name>
        <dbReference type="ChEBI" id="CHEBI:30616"/>
    </ligand>
</feature>
<dbReference type="InterPro" id="IPR001245">
    <property type="entry name" value="Ser-Thr/Tyr_kinase_cat_dom"/>
</dbReference>
<keyword evidence="2 3" id="KW-0067">ATP-binding</keyword>
<feature type="compositionally biased region" description="Basic residues" evidence="4">
    <location>
        <begin position="395"/>
        <end position="407"/>
    </location>
</feature>
<dbReference type="PROSITE" id="PS50011">
    <property type="entry name" value="PROTEIN_KINASE_DOM"/>
    <property type="match status" value="1"/>
</dbReference>
<dbReference type="Proteomes" id="UP000492821">
    <property type="component" value="Unassembled WGS sequence"/>
</dbReference>
<evidence type="ECO:0000256" key="2">
    <source>
        <dbReference type="ARBA" id="ARBA00022840"/>
    </source>
</evidence>
<dbReference type="InterPro" id="IPR017441">
    <property type="entry name" value="Protein_kinase_ATP_BS"/>
</dbReference>
<dbReference type="GO" id="GO:0004713">
    <property type="term" value="F:protein tyrosine kinase activity"/>
    <property type="evidence" value="ECO:0007669"/>
    <property type="project" value="InterPro"/>
</dbReference>
<dbReference type="Pfam" id="PF07714">
    <property type="entry name" value="PK_Tyr_Ser-Thr"/>
    <property type="match status" value="1"/>
</dbReference>
<keyword evidence="1 3" id="KW-0547">Nucleotide-binding</keyword>
<accession>A0A7E4VMA9</accession>
<dbReference type="PROSITE" id="PS00107">
    <property type="entry name" value="PROTEIN_KINASE_ATP"/>
    <property type="match status" value="1"/>
</dbReference>